<dbReference type="Gene3D" id="3.90.25.10">
    <property type="entry name" value="UDP-galactose 4-epimerase, domain 1"/>
    <property type="match status" value="1"/>
</dbReference>
<organism evidence="13 14">
    <name type="scientific">Bacillus seohaeanensis</name>
    <dbReference type="NCBI Taxonomy" id="284580"/>
    <lineage>
        <taxon>Bacteria</taxon>
        <taxon>Bacillati</taxon>
        <taxon>Bacillota</taxon>
        <taxon>Bacilli</taxon>
        <taxon>Bacillales</taxon>
        <taxon>Bacillaceae</taxon>
        <taxon>Bacillus</taxon>
    </lineage>
</organism>
<evidence type="ECO:0000256" key="6">
    <source>
        <dbReference type="ARBA" id="ARBA00018569"/>
    </source>
</evidence>
<comment type="cofactor">
    <cofactor evidence="2 11">
        <name>NAD(+)</name>
        <dbReference type="ChEBI" id="CHEBI:57540"/>
    </cofactor>
</comment>
<keyword evidence="10 11" id="KW-0119">Carbohydrate metabolism</keyword>
<dbReference type="PANTHER" id="PTHR43725">
    <property type="entry name" value="UDP-GLUCOSE 4-EPIMERASE"/>
    <property type="match status" value="1"/>
</dbReference>
<dbReference type="EC" id="5.1.3.2" evidence="5 11"/>
<dbReference type="Pfam" id="PF01370">
    <property type="entry name" value="Epimerase"/>
    <property type="match status" value="1"/>
</dbReference>
<dbReference type="Gene3D" id="3.40.50.720">
    <property type="entry name" value="NAD(P)-binding Rossmann-like Domain"/>
    <property type="match status" value="1"/>
</dbReference>
<evidence type="ECO:0000256" key="4">
    <source>
        <dbReference type="ARBA" id="ARBA00007637"/>
    </source>
</evidence>
<dbReference type="GO" id="GO:0003978">
    <property type="term" value="F:UDP-glucose 4-epimerase activity"/>
    <property type="evidence" value="ECO:0007669"/>
    <property type="project" value="UniProtKB-EC"/>
</dbReference>
<dbReference type="PANTHER" id="PTHR43725:SF53">
    <property type="entry name" value="UDP-ARABINOSE 4-EPIMERASE 1"/>
    <property type="match status" value="1"/>
</dbReference>
<keyword evidence="9 11" id="KW-0413">Isomerase</keyword>
<dbReference type="Proteomes" id="UP001597506">
    <property type="component" value="Unassembled WGS sequence"/>
</dbReference>
<evidence type="ECO:0000256" key="7">
    <source>
        <dbReference type="ARBA" id="ARBA00023027"/>
    </source>
</evidence>
<name>A0ABW5RYC4_9BACI</name>
<feature type="domain" description="NAD-dependent epimerase/dehydratase" evidence="12">
    <location>
        <begin position="3"/>
        <end position="252"/>
    </location>
</feature>
<evidence type="ECO:0000256" key="5">
    <source>
        <dbReference type="ARBA" id="ARBA00013189"/>
    </source>
</evidence>
<comment type="pathway">
    <text evidence="3 11">Carbohydrate metabolism; galactose metabolism.</text>
</comment>
<dbReference type="SUPFAM" id="SSF51735">
    <property type="entry name" value="NAD(P)-binding Rossmann-fold domains"/>
    <property type="match status" value="1"/>
</dbReference>
<dbReference type="NCBIfam" id="TIGR01179">
    <property type="entry name" value="galE"/>
    <property type="match status" value="1"/>
</dbReference>
<evidence type="ECO:0000256" key="8">
    <source>
        <dbReference type="ARBA" id="ARBA00023144"/>
    </source>
</evidence>
<evidence type="ECO:0000313" key="14">
    <source>
        <dbReference type="Proteomes" id="UP001597506"/>
    </source>
</evidence>
<accession>A0ABW5RYC4</accession>
<comment type="similarity">
    <text evidence="4 11">Belongs to the NAD(P)-dependent epimerase/dehydratase family.</text>
</comment>
<dbReference type="EMBL" id="JBHUMF010000035">
    <property type="protein sequence ID" value="MFD2683134.1"/>
    <property type="molecule type" value="Genomic_DNA"/>
</dbReference>
<reference evidence="14" key="1">
    <citation type="journal article" date="2019" name="Int. J. Syst. Evol. Microbiol.">
        <title>The Global Catalogue of Microorganisms (GCM) 10K type strain sequencing project: providing services to taxonomists for standard genome sequencing and annotation.</title>
        <authorList>
            <consortium name="The Broad Institute Genomics Platform"/>
            <consortium name="The Broad Institute Genome Sequencing Center for Infectious Disease"/>
            <person name="Wu L."/>
            <person name="Ma J."/>
        </authorList>
    </citation>
    <scope>NUCLEOTIDE SEQUENCE [LARGE SCALE GENOMIC DNA]</scope>
    <source>
        <strain evidence="14">KCTC 3913</strain>
    </source>
</reference>
<evidence type="ECO:0000256" key="9">
    <source>
        <dbReference type="ARBA" id="ARBA00023235"/>
    </source>
</evidence>
<evidence type="ECO:0000259" key="12">
    <source>
        <dbReference type="Pfam" id="PF01370"/>
    </source>
</evidence>
<evidence type="ECO:0000313" key="13">
    <source>
        <dbReference type="EMBL" id="MFD2683134.1"/>
    </source>
</evidence>
<dbReference type="InterPro" id="IPR036291">
    <property type="entry name" value="NAD(P)-bd_dom_sf"/>
</dbReference>
<keyword evidence="8" id="KW-0299">Galactose metabolism</keyword>
<evidence type="ECO:0000256" key="1">
    <source>
        <dbReference type="ARBA" id="ARBA00000083"/>
    </source>
</evidence>
<sequence>MAVLVCGGAGYIGSHTVKALLKRKEEVIVLDNFQQGHTEAVDDEALLYNGDLRDEAIVEEIFLNHKITSVIHFAANSLVAESVRNPLSYYDNNLYGTLCLVKAMNKYGVKQIVFSSTAAVYGDPVSTPILETDPTHPTNPYGETKLATEKMLKWCAAAYNMQYIILRYFNAAGADMGGEIGEDHNPETHLIPLVLQAALRKREKIMIYGDDYDTRDGTCIRDYIHVDDLASAHVVALEKLRRNRKSGTYNLGTEKGFSVKEVIDAACKVTGVNIVAEKAARRTGDPAVLIASSAKAKKELEWKPKYESLEEIVTSAWRWFQKYPEGYKSKSYVQ</sequence>
<dbReference type="CDD" id="cd05247">
    <property type="entry name" value="UDP_G4E_1_SDR_e"/>
    <property type="match status" value="1"/>
</dbReference>
<keyword evidence="7 11" id="KW-0520">NAD</keyword>
<dbReference type="RefSeq" id="WP_377938161.1">
    <property type="nucleotide sequence ID" value="NZ_JBHUMF010000035.1"/>
</dbReference>
<evidence type="ECO:0000256" key="10">
    <source>
        <dbReference type="ARBA" id="ARBA00023277"/>
    </source>
</evidence>
<proteinExistence type="inferred from homology"/>
<evidence type="ECO:0000256" key="11">
    <source>
        <dbReference type="RuleBase" id="RU366046"/>
    </source>
</evidence>
<keyword evidence="14" id="KW-1185">Reference proteome</keyword>
<dbReference type="InterPro" id="IPR001509">
    <property type="entry name" value="Epimerase_deHydtase"/>
</dbReference>
<comment type="subunit">
    <text evidence="11">Homodimer.</text>
</comment>
<comment type="catalytic activity">
    <reaction evidence="1 11">
        <text>UDP-alpha-D-glucose = UDP-alpha-D-galactose</text>
        <dbReference type="Rhea" id="RHEA:22168"/>
        <dbReference type="ChEBI" id="CHEBI:58885"/>
        <dbReference type="ChEBI" id="CHEBI:66914"/>
        <dbReference type="EC" id="5.1.3.2"/>
    </reaction>
</comment>
<protein>
    <recommendedName>
        <fullName evidence="6 11">UDP-glucose 4-epimerase</fullName>
        <ecNumber evidence="5 11">5.1.3.2</ecNumber>
    </recommendedName>
</protein>
<dbReference type="InterPro" id="IPR005886">
    <property type="entry name" value="UDP_G4E"/>
</dbReference>
<evidence type="ECO:0000256" key="2">
    <source>
        <dbReference type="ARBA" id="ARBA00001911"/>
    </source>
</evidence>
<comment type="caution">
    <text evidence="13">The sequence shown here is derived from an EMBL/GenBank/DDBJ whole genome shotgun (WGS) entry which is preliminary data.</text>
</comment>
<gene>
    <name evidence="13" type="primary">galE</name>
    <name evidence="13" type="ORF">ACFSUL_20585</name>
</gene>
<evidence type="ECO:0000256" key="3">
    <source>
        <dbReference type="ARBA" id="ARBA00004947"/>
    </source>
</evidence>